<feature type="domain" description="GED" evidence="3">
    <location>
        <begin position="621"/>
        <end position="708"/>
    </location>
</feature>
<sequence>MAIYHPDVDQGLADPILLEKIDKLFACNIGNYINLPQLVVVGDQSSGKSSVLEGLTRLAFPRDSGLCTRFATQIIFRRSKHSERTIMASIIPDSNVEETHASKLKDWKGKNLQSLDVESFSEMMTEVHTLMGVSRLKDDGLPTFSNHVLRVEICGPQEDHISVIDVPGIFRNVIPGKSTREDKSLVRDMVQAYMRNPRSIMLTVVPANVDIATQEIIEMAHEFDPEGERTLGVLTKPDLVDRGAEEKVIDLIRGKDMQVRLGWVVVRNLGQSELLGGIHRDAAEEEHHKKHPWSTIGCDSFGIDALKIRIRVTVTANARQAFSSGISKNLRARQVSLQSLGPERNTMEQQVQYLLGIVSSFQNFTMQALGANYSSNDAFENIKALRLATEVVARNEQFSEDLSRWGHLINFNSALPQQADASDVAVNHPKSGRRLLSSRKVKNIPEIQDILPESSSVSPPLSHDICSWIGDEYRQSRGFEIGTFNHVLLSSLMKKQSLKWISLANGYIGDIITIVHGYITNGLRQVCTDRKVSEKLLSFLMGKLRERYQSAIDEVEFLLFIERSITSMTLNHYLNDNLEKCRQKRANSMQAKKAFDSPEGKVVRVDDLNHHQNMSNAEHAVQDLQDILESYYKVARKRFVDNVCMQAAGYYLMQGPNTPMGLLSPSLVSTLGKEQLDAIAGEGPTLKGKREQLHREIADLSLARDILL</sequence>
<proteinExistence type="predicted"/>
<evidence type="ECO:0000313" key="5">
    <source>
        <dbReference type="EMBL" id="KAJ5346195.1"/>
    </source>
</evidence>
<protein>
    <submittedName>
        <fullName evidence="5">Uncharacterized protein</fullName>
    </submittedName>
</protein>
<gene>
    <name evidence="5" type="ORF">N7452_004199</name>
</gene>
<accession>A0A9W9UN76</accession>
<evidence type="ECO:0000313" key="6">
    <source>
        <dbReference type="Proteomes" id="UP001147695"/>
    </source>
</evidence>
<dbReference type="Gene3D" id="3.40.50.300">
    <property type="entry name" value="P-loop containing nucleotide triphosphate hydrolases"/>
    <property type="match status" value="1"/>
</dbReference>
<feature type="domain" description="Dynamin-type G" evidence="4">
    <location>
        <begin position="32"/>
        <end position="338"/>
    </location>
</feature>
<dbReference type="GO" id="GO:0008017">
    <property type="term" value="F:microtubule binding"/>
    <property type="evidence" value="ECO:0007669"/>
    <property type="project" value="TreeGrafter"/>
</dbReference>
<dbReference type="GO" id="GO:0000266">
    <property type="term" value="P:mitochondrial fission"/>
    <property type="evidence" value="ECO:0007669"/>
    <property type="project" value="TreeGrafter"/>
</dbReference>
<dbReference type="Proteomes" id="UP001147695">
    <property type="component" value="Unassembled WGS sequence"/>
</dbReference>
<dbReference type="AlphaFoldDB" id="A0A9W9UN76"/>
<evidence type="ECO:0000259" key="4">
    <source>
        <dbReference type="PROSITE" id="PS51718"/>
    </source>
</evidence>
<name>A0A9W9UN76_PENBR</name>
<dbReference type="PROSITE" id="PS51388">
    <property type="entry name" value="GED"/>
    <property type="match status" value="1"/>
</dbReference>
<dbReference type="InterPro" id="IPR027417">
    <property type="entry name" value="P-loop_NTPase"/>
</dbReference>
<dbReference type="GO" id="GO:0005739">
    <property type="term" value="C:mitochondrion"/>
    <property type="evidence" value="ECO:0007669"/>
    <property type="project" value="TreeGrafter"/>
</dbReference>
<dbReference type="PROSITE" id="PS51718">
    <property type="entry name" value="G_DYNAMIN_2"/>
    <property type="match status" value="1"/>
</dbReference>
<dbReference type="SMART" id="SM00053">
    <property type="entry name" value="DYNc"/>
    <property type="match status" value="1"/>
</dbReference>
<dbReference type="SUPFAM" id="SSF52540">
    <property type="entry name" value="P-loop containing nucleoside triphosphate hydrolases"/>
    <property type="match status" value="1"/>
</dbReference>
<dbReference type="Pfam" id="PF00350">
    <property type="entry name" value="Dynamin_N"/>
    <property type="match status" value="1"/>
</dbReference>
<dbReference type="GO" id="GO:0006897">
    <property type="term" value="P:endocytosis"/>
    <property type="evidence" value="ECO:0007669"/>
    <property type="project" value="TreeGrafter"/>
</dbReference>
<dbReference type="PANTHER" id="PTHR11566">
    <property type="entry name" value="DYNAMIN"/>
    <property type="match status" value="1"/>
</dbReference>
<dbReference type="FunFam" id="3.40.50.300:FF:001425">
    <property type="entry name" value="Dynamin GTPase, putative"/>
    <property type="match status" value="1"/>
</dbReference>
<dbReference type="Pfam" id="PF01031">
    <property type="entry name" value="Dynamin_M"/>
    <property type="match status" value="1"/>
</dbReference>
<dbReference type="CDD" id="cd08771">
    <property type="entry name" value="DLP_1"/>
    <property type="match status" value="1"/>
</dbReference>
<dbReference type="GO" id="GO:0048312">
    <property type="term" value="P:intracellular distribution of mitochondria"/>
    <property type="evidence" value="ECO:0007669"/>
    <property type="project" value="TreeGrafter"/>
</dbReference>
<dbReference type="PRINTS" id="PR00195">
    <property type="entry name" value="DYNAMIN"/>
</dbReference>
<evidence type="ECO:0000259" key="3">
    <source>
        <dbReference type="PROSITE" id="PS51388"/>
    </source>
</evidence>
<dbReference type="GO" id="GO:0003924">
    <property type="term" value="F:GTPase activity"/>
    <property type="evidence" value="ECO:0007669"/>
    <property type="project" value="InterPro"/>
</dbReference>
<reference evidence="5" key="2">
    <citation type="journal article" date="2023" name="IMA Fungus">
        <title>Comparative genomic study of the Penicillium genus elucidates a diverse pangenome and 15 lateral gene transfer events.</title>
        <authorList>
            <person name="Petersen C."/>
            <person name="Sorensen T."/>
            <person name="Nielsen M.R."/>
            <person name="Sondergaard T.E."/>
            <person name="Sorensen J.L."/>
            <person name="Fitzpatrick D.A."/>
            <person name="Frisvad J.C."/>
            <person name="Nielsen K.L."/>
        </authorList>
    </citation>
    <scope>NUCLEOTIDE SEQUENCE</scope>
    <source>
        <strain evidence="5">IBT 35673</strain>
    </source>
</reference>
<comment type="caution">
    <text evidence="5">The sequence shown here is derived from an EMBL/GenBank/DDBJ whole genome shotgun (WGS) entry which is preliminary data.</text>
</comment>
<dbReference type="EMBL" id="JAPZBQ010000002">
    <property type="protein sequence ID" value="KAJ5346195.1"/>
    <property type="molecule type" value="Genomic_DNA"/>
</dbReference>
<dbReference type="GO" id="GO:0005874">
    <property type="term" value="C:microtubule"/>
    <property type="evidence" value="ECO:0007669"/>
    <property type="project" value="TreeGrafter"/>
</dbReference>
<dbReference type="InterPro" id="IPR045063">
    <property type="entry name" value="Dynamin_N"/>
</dbReference>
<dbReference type="InterPro" id="IPR001401">
    <property type="entry name" value="Dynamin_GTPase"/>
</dbReference>
<dbReference type="InterPro" id="IPR020850">
    <property type="entry name" value="GED_dom"/>
</dbReference>
<evidence type="ECO:0000256" key="2">
    <source>
        <dbReference type="ARBA" id="ARBA00023134"/>
    </source>
</evidence>
<dbReference type="InterPro" id="IPR000375">
    <property type="entry name" value="Dynamin_stalk"/>
</dbReference>
<dbReference type="InterPro" id="IPR022812">
    <property type="entry name" value="Dynamin"/>
</dbReference>
<dbReference type="GO" id="GO:0016559">
    <property type="term" value="P:peroxisome fission"/>
    <property type="evidence" value="ECO:0007669"/>
    <property type="project" value="TreeGrafter"/>
</dbReference>
<dbReference type="InterPro" id="IPR030381">
    <property type="entry name" value="G_DYNAMIN_dom"/>
</dbReference>
<dbReference type="PANTHER" id="PTHR11566:SF215">
    <property type="entry name" value="DYNAMIN GTPASE"/>
    <property type="match status" value="1"/>
</dbReference>
<organism evidence="5 6">
    <name type="scientific">Penicillium brevicompactum</name>
    <dbReference type="NCBI Taxonomy" id="5074"/>
    <lineage>
        <taxon>Eukaryota</taxon>
        <taxon>Fungi</taxon>
        <taxon>Dikarya</taxon>
        <taxon>Ascomycota</taxon>
        <taxon>Pezizomycotina</taxon>
        <taxon>Eurotiomycetes</taxon>
        <taxon>Eurotiomycetidae</taxon>
        <taxon>Eurotiales</taxon>
        <taxon>Aspergillaceae</taxon>
        <taxon>Penicillium</taxon>
    </lineage>
</organism>
<reference evidence="5" key="1">
    <citation type="submission" date="2022-12" db="EMBL/GenBank/DDBJ databases">
        <authorList>
            <person name="Petersen C."/>
        </authorList>
    </citation>
    <scope>NUCLEOTIDE SEQUENCE</scope>
    <source>
        <strain evidence="5">IBT 35673</strain>
    </source>
</reference>
<keyword evidence="2" id="KW-0342">GTP-binding</keyword>
<dbReference type="GO" id="GO:0016020">
    <property type="term" value="C:membrane"/>
    <property type="evidence" value="ECO:0007669"/>
    <property type="project" value="TreeGrafter"/>
</dbReference>
<keyword evidence="1" id="KW-0547">Nucleotide-binding</keyword>
<evidence type="ECO:0000256" key="1">
    <source>
        <dbReference type="ARBA" id="ARBA00022741"/>
    </source>
</evidence>
<dbReference type="GO" id="GO:0005525">
    <property type="term" value="F:GTP binding"/>
    <property type="evidence" value="ECO:0007669"/>
    <property type="project" value="InterPro"/>
</dbReference>